<keyword evidence="2" id="KW-1185">Reference proteome</keyword>
<proteinExistence type="predicted"/>
<dbReference type="AlphaFoldDB" id="A0A5B9P633"/>
<dbReference type="RefSeq" id="WP_075082870.1">
    <property type="nucleotide sequence ID" value="NZ_CP042912.1"/>
</dbReference>
<dbReference type="KEGG" id="mff:MFFC18_18980"/>
<evidence type="ECO:0000313" key="1">
    <source>
        <dbReference type="EMBL" id="QEG22037.1"/>
    </source>
</evidence>
<gene>
    <name evidence="1" type="ORF">MFFC18_18980</name>
</gene>
<dbReference type="EMBL" id="CP042912">
    <property type="protein sequence ID" value="QEG22037.1"/>
    <property type="molecule type" value="Genomic_DNA"/>
</dbReference>
<sequence>MLNSKHLAIVRAALTYWDEEMGAESHDVYRHYLHSRDKDTVFTPDDVASVRSYFNAVDHRRGLLNVQTGKLLLVTFEDEPPVPKEPDQKIVSVLFH</sequence>
<dbReference type="OrthoDB" id="289483at2"/>
<dbReference type="STRING" id="980251.GCA_001642875_05071"/>
<dbReference type="Proteomes" id="UP000322214">
    <property type="component" value="Chromosome"/>
</dbReference>
<reference evidence="1 2" key="1">
    <citation type="submission" date="2019-08" db="EMBL/GenBank/DDBJ databases">
        <title>Deep-cultivation of Planctomycetes and their phenomic and genomic characterization uncovers novel biology.</title>
        <authorList>
            <person name="Wiegand S."/>
            <person name="Jogler M."/>
            <person name="Boedeker C."/>
            <person name="Pinto D."/>
            <person name="Vollmers J."/>
            <person name="Rivas-Marin E."/>
            <person name="Kohn T."/>
            <person name="Peeters S.H."/>
            <person name="Heuer A."/>
            <person name="Rast P."/>
            <person name="Oberbeckmann S."/>
            <person name="Bunk B."/>
            <person name="Jeske O."/>
            <person name="Meyerdierks A."/>
            <person name="Storesund J.E."/>
            <person name="Kallscheuer N."/>
            <person name="Luecker S."/>
            <person name="Lage O.M."/>
            <person name="Pohl T."/>
            <person name="Merkel B.J."/>
            <person name="Hornburger P."/>
            <person name="Mueller R.-W."/>
            <person name="Bruemmer F."/>
            <person name="Labrenz M."/>
            <person name="Spormann A.M."/>
            <person name="Op den Camp H."/>
            <person name="Overmann J."/>
            <person name="Amann R."/>
            <person name="Jetten M.S.M."/>
            <person name="Mascher T."/>
            <person name="Medema M.H."/>
            <person name="Devos D.P."/>
            <person name="Kaster A.-K."/>
            <person name="Ovreas L."/>
            <person name="Rohde M."/>
            <person name="Galperin M.Y."/>
            <person name="Jogler C."/>
        </authorList>
    </citation>
    <scope>NUCLEOTIDE SEQUENCE [LARGE SCALE GENOMIC DNA]</scope>
    <source>
        <strain evidence="1 2">FC18</strain>
    </source>
</reference>
<accession>A0A5B9P633</accession>
<name>A0A5B9P633_9BACT</name>
<organism evidence="1 2">
    <name type="scientific">Mariniblastus fucicola</name>
    <dbReference type="NCBI Taxonomy" id="980251"/>
    <lineage>
        <taxon>Bacteria</taxon>
        <taxon>Pseudomonadati</taxon>
        <taxon>Planctomycetota</taxon>
        <taxon>Planctomycetia</taxon>
        <taxon>Pirellulales</taxon>
        <taxon>Pirellulaceae</taxon>
        <taxon>Mariniblastus</taxon>
    </lineage>
</organism>
<protein>
    <submittedName>
        <fullName evidence="1">Uncharacterized protein</fullName>
    </submittedName>
</protein>
<evidence type="ECO:0000313" key="2">
    <source>
        <dbReference type="Proteomes" id="UP000322214"/>
    </source>
</evidence>